<dbReference type="Pfam" id="PF01981">
    <property type="entry name" value="PTH2"/>
    <property type="match status" value="1"/>
</dbReference>
<dbReference type="InterPro" id="IPR002833">
    <property type="entry name" value="PTH2"/>
</dbReference>
<dbReference type="FunFam" id="3.40.1490.10:FF:000001">
    <property type="entry name" value="Peptidyl-tRNA hydrolase 2"/>
    <property type="match status" value="1"/>
</dbReference>
<dbReference type="Proteomes" id="UP001378592">
    <property type="component" value="Unassembled WGS sequence"/>
</dbReference>
<dbReference type="Gene3D" id="3.40.1490.10">
    <property type="entry name" value="Bit1"/>
    <property type="match status" value="1"/>
</dbReference>
<dbReference type="AlphaFoldDB" id="A0AAN9VVP5"/>
<evidence type="ECO:0000256" key="3">
    <source>
        <dbReference type="ARBA" id="ARBA00038050"/>
    </source>
</evidence>
<sequence>MIPSPEAHGSMSWVLVNTLQNPAFISGIGCGILVSWLWMKFGKKEKEEGTPTDTKAKLTVPEEVSGYDEGEYKMILVVRNDLKMGKGKVAAQCAHAAVDAVRRCSSANPHILECWQDCGQPKIVVKTDSEEDLKHLATDARRRGLVAAIITDAGRTQVAPNTKTVLAVGPGLADEVDKVTGHLRLY</sequence>
<keyword evidence="5" id="KW-0812">Transmembrane</keyword>
<organism evidence="6 7">
    <name type="scientific">Gryllus longicercus</name>
    <dbReference type="NCBI Taxonomy" id="2509291"/>
    <lineage>
        <taxon>Eukaryota</taxon>
        <taxon>Metazoa</taxon>
        <taxon>Ecdysozoa</taxon>
        <taxon>Arthropoda</taxon>
        <taxon>Hexapoda</taxon>
        <taxon>Insecta</taxon>
        <taxon>Pterygota</taxon>
        <taxon>Neoptera</taxon>
        <taxon>Polyneoptera</taxon>
        <taxon>Orthoptera</taxon>
        <taxon>Ensifera</taxon>
        <taxon>Gryllidea</taxon>
        <taxon>Grylloidea</taxon>
        <taxon>Gryllidae</taxon>
        <taxon>Gryllinae</taxon>
        <taxon>Gryllus</taxon>
    </lineage>
</organism>
<evidence type="ECO:0000256" key="4">
    <source>
        <dbReference type="ARBA" id="ARBA00048707"/>
    </source>
</evidence>
<protein>
    <recommendedName>
        <fullName evidence="1">peptidyl-tRNA hydrolase</fullName>
        <ecNumber evidence="1">3.1.1.29</ecNumber>
    </recommendedName>
</protein>
<dbReference type="EC" id="3.1.1.29" evidence="1"/>
<keyword evidence="7" id="KW-1185">Reference proteome</keyword>
<reference evidence="6 7" key="1">
    <citation type="submission" date="2024-03" db="EMBL/GenBank/DDBJ databases">
        <title>The genome assembly and annotation of the cricket Gryllus longicercus Weissman &amp; Gray.</title>
        <authorList>
            <person name="Szrajer S."/>
            <person name="Gray D."/>
            <person name="Ylla G."/>
        </authorList>
    </citation>
    <scope>NUCLEOTIDE SEQUENCE [LARGE SCALE GENOMIC DNA]</scope>
    <source>
        <strain evidence="6">DAG 2021-001</strain>
        <tissue evidence="6">Whole body minus gut</tissue>
    </source>
</reference>
<dbReference type="NCBIfam" id="NF003314">
    <property type="entry name" value="PRK04322.1"/>
    <property type="match status" value="1"/>
</dbReference>
<evidence type="ECO:0000256" key="1">
    <source>
        <dbReference type="ARBA" id="ARBA00013260"/>
    </source>
</evidence>
<evidence type="ECO:0000313" key="6">
    <source>
        <dbReference type="EMBL" id="KAK7869681.1"/>
    </source>
</evidence>
<dbReference type="GO" id="GO:0004045">
    <property type="term" value="F:peptidyl-tRNA hydrolase activity"/>
    <property type="evidence" value="ECO:0007669"/>
    <property type="project" value="UniProtKB-EC"/>
</dbReference>
<dbReference type="NCBIfam" id="TIGR00283">
    <property type="entry name" value="arch_pth2"/>
    <property type="match status" value="1"/>
</dbReference>
<dbReference type="GO" id="GO:0005829">
    <property type="term" value="C:cytosol"/>
    <property type="evidence" value="ECO:0007669"/>
    <property type="project" value="TreeGrafter"/>
</dbReference>
<comment type="caution">
    <text evidence="6">The sequence shown here is derived from an EMBL/GenBank/DDBJ whole genome shotgun (WGS) entry which is preliminary data.</text>
</comment>
<feature type="transmembrane region" description="Helical" evidence="5">
    <location>
        <begin position="20"/>
        <end position="39"/>
    </location>
</feature>
<dbReference type="EMBL" id="JAZDUA010000070">
    <property type="protein sequence ID" value="KAK7869681.1"/>
    <property type="molecule type" value="Genomic_DNA"/>
</dbReference>
<keyword evidence="2" id="KW-0378">Hydrolase</keyword>
<gene>
    <name evidence="6" type="ORF">R5R35_011755</name>
</gene>
<dbReference type="PANTHER" id="PTHR12649">
    <property type="entry name" value="PEPTIDYL-TRNA HYDROLASE 2"/>
    <property type="match status" value="1"/>
</dbReference>
<dbReference type="InterPro" id="IPR023476">
    <property type="entry name" value="Pep_tRNA_hydro_II_dom_sf"/>
</dbReference>
<comment type="catalytic activity">
    <reaction evidence="4">
        <text>an N-acyl-L-alpha-aminoacyl-tRNA + H2O = an N-acyl-L-amino acid + a tRNA + H(+)</text>
        <dbReference type="Rhea" id="RHEA:54448"/>
        <dbReference type="Rhea" id="RHEA-COMP:10123"/>
        <dbReference type="Rhea" id="RHEA-COMP:13883"/>
        <dbReference type="ChEBI" id="CHEBI:15377"/>
        <dbReference type="ChEBI" id="CHEBI:15378"/>
        <dbReference type="ChEBI" id="CHEBI:59874"/>
        <dbReference type="ChEBI" id="CHEBI:78442"/>
        <dbReference type="ChEBI" id="CHEBI:138191"/>
        <dbReference type="EC" id="3.1.1.29"/>
    </reaction>
</comment>
<dbReference type="SUPFAM" id="SSF102462">
    <property type="entry name" value="Peptidyl-tRNA hydrolase II"/>
    <property type="match status" value="1"/>
</dbReference>
<dbReference type="CDD" id="cd02430">
    <property type="entry name" value="PTH2"/>
    <property type="match status" value="1"/>
</dbReference>
<name>A0AAN9VVP5_9ORTH</name>
<accession>A0AAN9VVP5</accession>
<evidence type="ECO:0000256" key="2">
    <source>
        <dbReference type="ARBA" id="ARBA00022801"/>
    </source>
</evidence>
<comment type="similarity">
    <text evidence="3">Belongs to the PTH2 family.</text>
</comment>
<proteinExistence type="inferred from homology"/>
<dbReference type="PANTHER" id="PTHR12649:SF11">
    <property type="entry name" value="PEPTIDYL-TRNA HYDROLASE 2, MITOCHONDRIAL"/>
    <property type="match status" value="1"/>
</dbReference>
<evidence type="ECO:0000313" key="7">
    <source>
        <dbReference type="Proteomes" id="UP001378592"/>
    </source>
</evidence>
<keyword evidence="5" id="KW-0472">Membrane</keyword>
<evidence type="ECO:0000256" key="5">
    <source>
        <dbReference type="SAM" id="Phobius"/>
    </source>
</evidence>
<keyword evidence="5" id="KW-1133">Transmembrane helix</keyword>